<dbReference type="Proteomes" id="UP000005203">
    <property type="component" value="Linkage group LG10"/>
</dbReference>
<organism evidence="2">
    <name type="scientific">Apis mellifera</name>
    <name type="common">Honeybee</name>
    <dbReference type="NCBI Taxonomy" id="7460"/>
    <lineage>
        <taxon>Eukaryota</taxon>
        <taxon>Metazoa</taxon>
        <taxon>Ecdysozoa</taxon>
        <taxon>Arthropoda</taxon>
        <taxon>Hexapoda</taxon>
        <taxon>Insecta</taxon>
        <taxon>Pterygota</taxon>
        <taxon>Neoptera</taxon>
        <taxon>Endopterygota</taxon>
        <taxon>Hymenoptera</taxon>
        <taxon>Apocrita</taxon>
        <taxon>Aculeata</taxon>
        <taxon>Apoidea</taxon>
        <taxon>Anthophila</taxon>
        <taxon>Apidae</taxon>
        <taxon>Apis</taxon>
    </lineage>
</organism>
<feature type="region of interest" description="Disordered" evidence="1">
    <location>
        <begin position="45"/>
        <end position="67"/>
    </location>
</feature>
<dbReference type="OrthoDB" id="10311683at2759"/>
<sequence length="129" mass="15501">MPTTREEMRNALAIGWREQRIIGWWPETKIRRERRCCCQPRMLPGREEKEDERGSLREQTGIRTGKKEEIAFPNDARYTIVSYWQNLFRDRFDGRRETMRKLGIRWQSGQRTIVDHLVVHSGIRRASDV</sequence>
<evidence type="ECO:0000313" key="2">
    <source>
        <dbReference type="EnsemblMetazoa" id="XP_026298943"/>
    </source>
</evidence>
<dbReference type="GeneID" id="100577017"/>
<dbReference type="KEGG" id="ame:100577017"/>
<reference evidence="4" key="2">
    <citation type="submission" date="2025-04" db="UniProtKB">
        <authorList>
            <consortium name="RefSeq"/>
        </authorList>
    </citation>
    <scope>IDENTIFICATION</scope>
    <source>
        <strain evidence="4">DH4</strain>
        <tissue evidence="4">Whole body</tissue>
    </source>
</reference>
<gene>
    <name evidence="4" type="primary">LOC100577017</name>
</gene>
<accession>A0A8B8H5Q0</accession>
<dbReference type="AlphaFoldDB" id="A0A7M7SQE7"/>
<evidence type="ECO:0000256" key="1">
    <source>
        <dbReference type="SAM" id="MobiDB-lite"/>
    </source>
</evidence>
<dbReference type="RefSeq" id="XP_026298943.1">
    <property type="nucleotide sequence ID" value="XM_026443158.1"/>
</dbReference>
<accession>A0A7M7SQE7</accession>
<protein>
    <submittedName>
        <fullName evidence="4">Uncharacterized protein LOC100577017</fullName>
    </submittedName>
</protein>
<feature type="compositionally biased region" description="Basic and acidic residues" evidence="1">
    <location>
        <begin position="45"/>
        <end position="56"/>
    </location>
</feature>
<evidence type="ECO:0000313" key="4">
    <source>
        <dbReference type="RefSeq" id="XP_026298943.1"/>
    </source>
</evidence>
<name>A0A7M7SQE7_APIME</name>
<keyword evidence="3" id="KW-1185">Reference proteome</keyword>
<dbReference type="EnsemblMetazoa" id="XM_026443158">
    <property type="protein sequence ID" value="XP_026298943"/>
    <property type="gene ID" value="LOC100577017"/>
</dbReference>
<proteinExistence type="predicted"/>
<reference evidence="2" key="1">
    <citation type="submission" date="2021-01" db="UniProtKB">
        <authorList>
            <consortium name="EnsemblMetazoa"/>
        </authorList>
    </citation>
    <scope>IDENTIFICATION</scope>
    <source>
        <strain evidence="2">DH4</strain>
    </source>
</reference>
<evidence type="ECO:0000313" key="3">
    <source>
        <dbReference type="Proteomes" id="UP000005203"/>
    </source>
</evidence>